<name>A0A963Z2S7_9PROT</name>
<organism evidence="1 2">
    <name type="scientific">Acidisoma cellulosilyticum</name>
    <dbReference type="NCBI Taxonomy" id="2802395"/>
    <lineage>
        <taxon>Bacteria</taxon>
        <taxon>Pseudomonadati</taxon>
        <taxon>Pseudomonadota</taxon>
        <taxon>Alphaproteobacteria</taxon>
        <taxon>Acetobacterales</taxon>
        <taxon>Acidocellaceae</taxon>
        <taxon>Acidisoma</taxon>
    </lineage>
</organism>
<proteinExistence type="predicted"/>
<accession>A0A963Z2S7</accession>
<protein>
    <submittedName>
        <fullName evidence="1">Uncharacterized protein</fullName>
    </submittedName>
</protein>
<evidence type="ECO:0000313" key="2">
    <source>
        <dbReference type="Proteomes" id="UP000721844"/>
    </source>
</evidence>
<comment type="caution">
    <text evidence="1">The sequence shown here is derived from an EMBL/GenBank/DDBJ whole genome shotgun (WGS) entry which is preliminary data.</text>
</comment>
<reference evidence="1 2" key="1">
    <citation type="journal article" date="2021" name="Microorganisms">
        <title>Acidisoma silvae sp. nov. and Acidisomacellulosilytica sp. nov., Two Acidophilic Bacteria Isolated from Decaying Wood, Hydrolyzing Cellulose and Producing Poly-3-hydroxybutyrate.</title>
        <authorList>
            <person name="Mieszkin S."/>
            <person name="Pouder E."/>
            <person name="Uroz S."/>
            <person name="Simon-Colin C."/>
            <person name="Alain K."/>
        </authorList>
    </citation>
    <scope>NUCLEOTIDE SEQUENCE [LARGE SCALE GENOMIC DNA]</scope>
    <source>
        <strain evidence="1 2">HW T5.17</strain>
    </source>
</reference>
<gene>
    <name evidence="1" type="ORF">ACELLULO517_15790</name>
</gene>
<dbReference type="AlphaFoldDB" id="A0A963Z2S7"/>
<sequence length="717" mass="74119">MMEELFEIGVKLSLDNRLSSGLHVISRDLIGVQGHVDETEKGLKRLRTAAVAAGAAAAGTGIAAGMWDAAKAGAQLVSIQAKISSAGKSQADVAAMTAAAWRTSGQVMGTSITDNLKLAADLRDTFGSLGESISSLPQMAKAGVVIHRFTGTDAENGANTLGKFLENRGALIDPATGKVSESRFLSESSLAQGIIAGTNGRVDQNKLYGLSVTGRGALTQMSDQGLIDLAPYLQTQDGQRTGTTLTALQRQLFGGGRNLTLGAAEALQKAGVLKKGFWHQVKGKGIVIDPGAYVNEDHMQSDIAGWTWDTLLPGLQAEGVNTKDPKALLRAVLGLHLNSNVAGMLFELINNKDSYQKDIANNIVPATKTDQYKALLNGNPILKMQALTTAFDNLITAIGSPLVGKGSDFLLGLAADIDKLTAVAVAHPEAVKFLDKTALALAGLMIAGGAITVFTLSVSPFLAALKLLIGGLKAGEEEALLPGVGVPFKDSSGRWRAGNGRFLSEAESAAAQAAEVGVGAGGSAAASKLPLLRDARGRVMSATASAAKRAETWEKWAADWGGYDLSGDVGPTAKAATKATAKAVAKRGLLSSVLPWIPGIGEIYDLTGNSTSAGAGEDAAFKSWAAKQDADKSAATRLQRTIDTHVQQLQKSQPTKSSPMPVVVVGGQVGATITNPLALHQGTASAMTNAMSSAADAGFSTVNRRQVPVSPSQTGLR</sequence>
<dbReference type="EMBL" id="JAESVA010000005">
    <property type="protein sequence ID" value="MCB8881710.1"/>
    <property type="molecule type" value="Genomic_DNA"/>
</dbReference>
<keyword evidence="2" id="KW-1185">Reference proteome</keyword>
<dbReference type="Proteomes" id="UP000721844">
    <property type="component" value="Unassembled WGS sequence"/>
</dbReference>
<evidence type="ECO:0000313" key="1">
    <source>
        <dbReference type="EMBL" id="MCB8881710.1"/>
    </source>
</evidence>
<dbReference type="RefSeq" id="WP_227308375.1">
    <property type="nucleotide sequence ID" value="NZ_JAESVA010000005.1"/>
</dbReference>